<dbReference type="NCBIfam" id="NF038083">
    <property type="entry name" value="CU044_5270_fam"/>
    <property type="match status" value="1"/>
</dbReference>
<keyword evidence="3" id="KW-1185">Reference proteome</keyword>
<evidence type="ECO:0000256" key="1">
    <source>
        <dbReference type="SAM" id="Phobius"/>
    </source>
</evidence>
<accession>A0A927R2P5</accession>
<dbReference type="AlphaFoldDB" id="A0A927R2P5"/>
<organism evidence="2 3">
    <name type="scientific">Plantactinospora soyae</name>
    <dbReference type="NCBI Taxonomy" id="1544732"/>
    <lineage>
        <taxon>Bacteria</taxon>
        <taxon>Bacillati</taxon>
        <taxon>Actinomycetota</taxon>
        <taxon>Actinomycetes</taxon>
        <taxon>Micromonosporales</taxon>
        <taxon>Micromonosporaceae</taxon>
        <taxon>Plantactinospora</taxon>
    </lineage>
</organism>
<dbReference type="InterPro" id="IPR047789">
    <property type="entry name" value="CU044_5270-like"/>
</dbReference>
<dbReference type="RefSeq" id="WP_192771671.1">
    <property type="nucleotide sequence ID" value="NZ_JADBEB010000001.1"/>
</dbReference>
<evidence type="ECO:0000313" key="2">
    <source>
        <dbReference type="EMBL" id="MBE1492827.1"/>
    </source>
</evidence>
<keyword evidence="1" id="KW-1133">Transmembrane helix</keyword>
<sequence>MDDLRLLQQAGREIPLATPDQLAPARDRLLAAMTTTPATPTTIRREARRGWRFVFGGVAAAGVAAAIVSVLVLAPDRVGGDLPAARADASQVLRNAAAAALRLPDATPRPDQFIYTRTQEGKETRESWLSVDGTRDGLVRTASADGGSNSVLPGCRDGRAAVVKGDQVLPGRTEPCTLEPGYRSDLPTDAAAMGAYLTENRSGEPGSVNSAGKDVYYFAGAYLRPRTRAALYEAAATVPGLRAVENVTDGAGRPGIGIAWPSTGRSGEMILVFEPESYAFLGVSGASAVLDLAVVDKVGQTG</sequence>
<keyword evidence="1" id="KW-0812">Transmembrane</keyword>
<protein>
    <submittedName>
        <fullName evidence="2">Uncharacterized protein</fullName>
    </submittedName>
</protein>
<dbReference type="Proteomes" id="UP000649753">
    <property type="component" value="Unassembled WGS sequence"/>
</dbReference>
<comment type="caution">
    <text evidence="2">The sequence shown here is derived from an EMBL/GenBank/DDBJ whole genome shotgun (WGS) entry which is preliminary data.</text>
</comment>
<evidence type="ECO:0000313" key="3">
    <source>
        <dbReference type="Proteomes" id="UP000649753"/>
    </source>
</evidence>
<gene>
    <name evidence="2" type="ORF">H4W31_008465</name>
</gene>
<dbReference type="EMBL" id="JADBEB010000001">
    <property type="protein sequence ID" value="MBE1492827.1"/>
    <property type="molecule type" value="Genomic_DNA"/>
</dbReference>
<reference evidence="2" key="1">
    <citation type="submission" date="2020-10" db="EMBL/GenBank/DDBJ databases">
        <title>Sequencing the genomes of 1000 actinobacteria strains.</title>
        <authorList>
            <person name="Klenk H.-P."/>
        </authorList>
    </citation>
    <scope>NUCLEOTIDE SEQUENCE</scope>
    <source>
        <strain evidence="2">DSM 46832</strain>
    </source>
</reference>
<feature type="transmembrane region" description="Helical" evidence="1">
    <location>
        <begin position="53"/>
        <end position="74"/>
    </location>
</feature>
<keyword evidence="1" id="KW-0472">Membrane</keyword>
<name>A0A927R2P5_9ACTN</name>
<proteinExistence type="predicted"/>